<dbReference type="EMBL" id="CM007905">
    <property type="protein sequence ID" value="OTF92715.1"/>
    <property type="molecule type" value="Genomic_DNA"/>
</dbReference>
<gene>
    <name evidence="1" type="ORF">HannXRQ_Chr16g0524911</name>
</gene>
<reference evidence="2" key="1">
    <citation type="journal article" date="2017" name="Nature">
        <title>The sunflower genome provides insights into oil metabolism, flowering and Asterid evolution.</title>
        <authorList>
            <person name="Badouin H."/>
            <person name="Gouzy J."/>
            <person name="Grassa C.J."/>
            <person name="Murat F."/>
            <person name="Staton S.E."/>
            <person name="Cottret L."/>
            <person name="Lelandais-Briere C."/>
            <person name="Owens G.L."/>
            <person name="Carrere S."/>
            <person name="Mayjonade B."/>
            <person name="Legrand L."/>
            <person name="Gill N."/>
            <person name="Kane N.C."/>
            <person name="Bowers J.E."/>
            <person name="Hubner S."/>
            <person name="Bellec A."/>
            <person name="Berard A."/>
            <person name="Berges H."/>
            <person name="Blanchet N."/>
            <person name="Boniface M.C."/>
            <person name="Brunel D."/>
            <person name="Catrice O."/>
            <person name="Chaidir N."/>
            <person name="Claudel C."/>
            <person name="Donnadieu C."/>
            <person name="Faraut T."/>
            <person name="Fievet G."/>
            <person name="Helmstetter N."/>
            <person name="King M."/>
            <person name="Knapp S.J."/>
            <person name="Lai Z."/>
            <person name="Le Paslier M.C."/>
            <person name="Lippi Y."/>
            <person name="Lorenzon L."/>
            <person name="Mandel J.R."/>
            <person name="Marage G."/>
            <person name="Marchand G."/>
            <person name="Marquand E."/>
            <person name="Bret-Mestries E."/>
            <person name="Morien E."/>
            <person name="Nambeesan S."/>
            <person name="Nguyen T."/>
            <person name="Pegot-Espagnet P."/>
            <person name="Pouilly N."/>
            <person name="Raftis F."/>
            <person name="Sallet E."/>
            <person name="Schiex T."/>
            <person name="Thomas J."/>
            <person name="Vandecasteele C."/>
            <person name="Vares D."/>
            <person name="Vear F."/>
            <person name="Vautrin S."/>
            <person name="Crespi M."/>
            <person name="Mangin B."/>
            <person name="Burke J.M."/>
            <person name="Salse J."/>
            <person name="Munos S."/>
            <person name="Vincourt P."/>
            <person name="Rieseberg L.H."/>
            <person name="Langlade N.B."/>
        </authorList>
    </citation>
    <scope>NUCLEOTIDE SEQUENCE [LARGE SCALE GENOMIC DNA]</scope>
    <source>
        <strain evidence="2">cv. SF193</strain>
    </source>
</reference>
<keyword evidence="2" id="KW-1185">Reference proteome</keyword>
<proteinExistence type="predicted"/>
<dbReference type="InParanoid" id="A0A251S1Y1"/>
<evidence type="ECO:0000313" key="2">
    <source>
        <dbReference type="Proteomes" id="UP000215914"/>
    </source>
</evidence>
<protein>
    <submittedName>
        <fullName evidence="1">Uncharacterized protein</fullName>
    </submittedName>
</protein>
<dbReference type="AlphaFoldDB" id="A0A251S1Y1"/>
<evidence type="ECO:0000313" key="1">
    <source>
        <dbReference type="EMBL" id="OTF92715.1"/>
    </source>
</evidence>
<dbReference type="Proteomes" id="UP000215914">
    <property type="component" value="Chromosome 16"/>
</dbReference>
<accession>A0A251S1Y1</accession>
<organism evidence="1 2">
    <name type="scientific">Helianthus annuus</name>
    <name type="common">Common sunflower</name>
    <dbReference type="NCBI Taxonomy" id="4232"/>
    <lineage>
        <taxon>Eukaryota</taxon>
        <taxon>Viridiplantae</taxon>
        <taxon>Streptophyta</taxon>
        <taxon>Embryophyta</taxon>
        <taxon>Tracheophyta</taxon>
        <taxon>Spermatophyta</taxon>
        <taxon>Magnoliopsida</taxon>
        <taxon>eudicotyledons</taxon>
        <taxon>Gunneridae</taxon>
        <taxon>Pentapetalae</taxon>
        <taxon>asterids</taxon>
        <taxon>campanulids</taxon>
        <taxon>Asterales</taxon>
        <taxon>Asteraceae</taxon>
        <taxon>Asteroideae</taxon>
        <taxon>Heliantheae alliance</taxon>
        <taxon>Heliantheae</taxon>
        <taxon>Helianthus</taxon>
    </lineage>
</organism>
<sequence length="54" mass="6187">MNISYHVTQFAGVSRVVYSYTGLLQLAFVPKDTPSVLHFLDLFIVCIPRLHYIC</sequence>
<name>A0A251S1Y1_HELAN</name>